<evidence type="ECO:0000259" key="13">
    <source>
        <dbReference type="Pfam" id="PF04101"/>
    </source>
</evidence>
<feature type="binding site" evidence="10">
    <location>
        <position position="296"/>
    </location>
    <ligand>
        <name>UDP-N-acetyl-alpha-D-glucosamine</name>
        <dbReference type="ChEBI" id="CHEBI:57705"/>
    </ligand>
</feature>
<dbReference type="GO" id="GO:0005886">
    <property type="term" value="C:plasma membrane"/>
    <property type="evidence" value="ECO:0007669"/>
    <property type="project" value="UniProtKB-SubCell"/>
</dbReference>
<dbReference type="InterPro" id="IPR007235">
    <property type="entry name" value="Glyco_trans_28_C"/>
</dbReference>
<dbReference type="Pfam" id="PF04101">
    <property type="entry name" value="Glyco_tran_28_C"/>
    <property type="match status" value="1"/>
</dbReference>
<evidence type="ECO:0000256" key="1">
    <source>
        <dbReference type="ARBA" id="ARBA00022475"/>
    </source>
</evidence>
<feature type="transmembrane region" description="Helical" evidence="11">
    <location>
        <begin position="96"/>
        <end position="115"/>
    </location>
</feature>
<comment type="pathway">
    <text evidence="10">Cell wall biogenesis; peptidoglycan biosynthesis.</text>
</comment>
<evidence type="ECO:0000256" key="3">
    <source>
        <dbReference type="ARBA" id="ARBA00022676"/>
    </source>
</evidence>
<feature type="binding site" evidence="10">
    <location>
        <begin position="8"/>
        <end position="10"/>
    </location>
    <ligand>
        <name>UDP-N-acetyl-alpha-D-glucosamine</name>
        <dbReference type="ChEBI" id="CHEBI:57705"/>
    </ligand>
</feature>
<dbReference type="EC" id="2.4.1.227" evidence="10"/>
<evidence type="ECO:0000313" key="14">
    <source>
        <dbReference type="EMBL" id="OGD78071.1"/>
    </source>
</evidence>
<dbReference type="GO" id="GO:0005975">
    <property type="term" value="P:carbohydrate metabolic process"/>
    <property type="evidence" value="ECO:0007669"/>
    <property type="project" value="InterPro"/>
</dbReference>
<dbReference type="Pfam" id="PF03033">
    <property type="entry name" value="Glyco_transf_28"/>
    <property type="match status" value="1"/>
</dbReference>
<evidence type="ECO:0000256" key="9">
    <source>
        <dbReference type="ARBA" id="ARBA00023316"/>
    </source>
</evidence>
<dbReference type="Gene3D" id="3.40.50.2000">
    <property type="entry name" value="Glycogen Phosphorylase B"/>
    <property type="match status" value="2"/>
</dbReference>
<comment type="subcellular location">
    <subcellularLocation>
        <location evidence="10">Cell membrane</location>
        <topology evidence="10">Peripheral membrane protein</topology>
        <orientation evidence="10">Cytoplasmic side</orientation>
    </subcellularLocation>
</comment>
<dbReference type="GO" id="GO:0051991">
    <property type="term" value="F:UDP-N-acetyl-D-glucosamine:N-acetylmuramoyl-L-alanyl-D-glutamyl-meso-2,6-diaminopimelyl-D-alanyl-D-alanine-diphosphoundecaprenol 4-beta-N-acetylglucosaminlytransferase activity"/>
    <property type="evidence" value="ECO:0007669"/>
    <property type="project" value="RHEA"/>
</dbReference>
<organism evidence="14 15">
    <name type="scientific">Candidatus Collierbacteria bacterium RIFOXYB1_FULL_49_13</name>
    <dbReference type="NCBI Taxonomy" id="1817728"/>
    <lineage>
        <taxon>Bacteria</taxon>
        <taxon>Candidatus Collieribacteriota</taxon>
    </lineage>
</organism>
<keyword evidence="6 10" id="KW-0573">Peptidoglycan synthesis</keyword>
<dbReference type="EMBL" id="MFAM01000064">
    <property type="protein sequence ID" value="OGD78071.1"/>
    <property type="molecule type" value="Genomic_DNA"/>
</dbReference>
<evidence type="ECO:0000256" key="5">
    <source>
        <dbReference type="ARBA" id="ARBA00022960"/>
    </source>
</evidence>
<keyword evidence="11" id="KW-1133">Transmembrane helix</keyword>
<dbReference type="AlphaFoldDB" id="A0A1F5FEN6"/>
<dbReference type="GO" id="GO:0051301">
    <property type="term" value="P:cell division"/>
    <property type="evidence" value="ECO:0007669"/>
    <property type="project" value="UniProtKB-KW"/>
</dbReference>
<keyword evidence="5 10" id="KW-0133">Cell shape</keyword>
<comment type="caution">
    <text evidence="10">Lacks conserved residue(s) required for the propagation of feature annotation.</text>
</comment>
<evidence type="ECO:0000256" key="6">
    <source>
        <dbReference type="ARBA" id="ARBA00022984"/>
    </source>
</evidence>
<evidence type="ECO:0000259" key="12">
    <source>
        <dbReference type="Pfam" id="PF03033"/>
    </source>
</evidence>
<keyword evidence="4 10" id="KW-0808">Transferase</keyword>
<comment type="catalytic activity">
    <reaction evidence="10">
        <text>di-trans,octa-cis-undecaprenyl diphospho-N-acetyl-alpha-D-muramoyl-L-alanyl-D-glutamyl-meso-2,6-diaminopimeloyl-D-alanyl-D-alanine + UDP-N-acetyl-alpha-D-glucosamine = di-trans,octa-cis-undecaprenyl diphospho-[N-acetyl-alpha-D-glucosaminyl-(1-&gt;4)]-N-acetyl-alpha-D-muramoyl-L-alanyl-D-glutamyl-meso-2,6-diaminopimeloyl-D-alanyl-D-alanine + UDP + H(+)</text>
        <dbReference type="Rhea" id="RHEA:31227"/>
        <dbReference type="ChEBI" id="CHEBI:15378"/>
        <dbReference type="ChEBI" id="CHEBI:57705"/>
        <dbReference type="ChEBI" id="CHEBI:58223"/>
        <dbReference type="ChEBI" id="CHEBI:61387"/>
        <dbReference type="ChEBI" id="CHEBI:61388"/>
        <dbReference type="EC" id="2.4.1.227"/>
    </reaction>
</comment>
<proteinExistence type="inferred from homology"/>
<comment type="caution">
    <text evidence="14">The sequence shown here is derived from an EMBL/GenBank/DDBJ whole genome shotgun (WGS) entry which is preliminary data.</text>
</comment>
<dbReference type="SUPFAM" id="SSF53756">
    <property type="entry name" value="UDP-Glycosyltransferase/glycogen phosphorylase"/>
    <property type="match status" value="1"/>
</dbReference>
<dbReference type="InterPro" id="IPR004276">
    <property type="entry name" value="GlycoTrans_28_N"/>
</dbReference>
<evidence type="ECO:0000256" key="7">
    <source>
        <dbReference type="ARBA" id="ARBA00023136"/>
    </source>
</evidence>
<evidence type="ECO:0000256" key="2">
    <source>
        <dbReference type="ARBA" id="ARBA00022618"/>
    </source>
</evidence>
<keyword evidence="3 10" id="KW-0328">Glycosyltransferase</keyword>
<name>A0A1F5FEN6_9BACT</name>
<comment type="function">
    <text evidence="10">Cell wall formation. Catalyzes the transfer of a GlcNAc subunit on undecaprenyl-pyrophosphoryl-MurNAc-pentapeptide (lipid intermediate I) to form undecaprenyl-pyrophosphoryl-MurNAc-(pentapeptide)GlcNAc (lipid intermediate II).</text>
</comment>
<dbReference type="CDD" id="cd03785">
    <property type="entry name" value="GT28_MurG"/>
    <property type="match status" value="1"/>
</dbReference>
<keyword evidence="2 10" id="KW-0132">Cell division</keyword>
<protein>
    <recommendedName>
        <fullName evidence="10">UDP-N-acetylglucosamine--N-acetylmuramyl-(pentapeptide) pyrophosphoryl-undecaprenol N-acetylglucosamine transferase</fullName>
        <ecNumber evidence="10">2.4.1.227</ecNumber>
    </recommendedName>
    <alternativeName>
        <fullName evidence="10">Undecaprenyl-PP-MurNAc-pentapeptide-UDPGlcNAc GlcNAc transferase</fullName>
    </alternativeName>
</protein>
<keyword evidence="7 10" id="KW-0472">Membrane</keyword>
<keyword evidence="9 10" id="KW-0961">Cell wall biogenesis/degradation</keyword>
<keyword evidence="1 10" id="KW-1003">Cell membrane</keyword>
<dbReference type="GO" id="GO:0071555">
    <property type="term" value="P:cell wall organization"/>
    <property type="evidence" value="ECO:0007669"/>
    <property type="project" value="UniProtKB-KW"/>
</dbReference>
<feature type="domain" description="Glycosyl transferase family 28 C-terminal" evidence="13">
    <location>
        <begin position="183"/>
        <end position="353"/>
    </location>
</feature>
<evidence type="ECO:0000256" key="8">
    <source>
        <dbReference type="ARBA" id="ARBA00023306"/>
    </source>
</evidence>
<feature type="transmembrane region" description="Helical" evidence="11">
    <location>
        <begin position="72"/>
        <end position="90"/>
    </location>
</feature>
<keyword evidence="8 10" id="KW-0131">Cell cycle</keyword>
<accession>A0A1F5FEN6</accession>
<feature type="domain" description="Glycosyltransferase family 28 N-terminal" evidence="12">
    <location>
        <begin position="8"/>
        <end position="143"/>
    </location>
</feature>
<dbReference type="GO" id="GO:0008360">
    <property type="term" value="P:regulation of cell shape"/>
    <property type="evidence" value="ECO:0007669"/>
    <property type="project" value="UniProtKB-KW"/>
</dbReference>
<dbReference type="GO" id="GO:0050511">
    <property type="term" value="F:undecaprenyldiphospho-muramoylpentapeptide beta-N-acetylglucosaminyltransferase activity"/>
    <property type="evidence" value="ECO:0007669"/>
    <property type="project" value="UniProtKB-UniRule"/>
</dbReference>
<dbReference type="Proteomes" id="UP000176682">
    <property type="component" value="Unassembled WGS sequence"/>
</dbReference>
<evidence type="ECO:0000256" key="10">
    <source>
        <dbReference type="HAMAP-Rule" id="MF_00033"/>
    </source>
</evidence>
<reference evidence="14 15" key="1">
    <citation type="journal article" date="2016" name="Nat. Commun.">
        <title>Thousands of microbial genomes shed light on interconnected biogeochemical processes in an aquifer system.</title>
        <authorList>
            <person name="Anantharaman K."/>
            <person name="Brown C.T."/>
            <person name="Hug L.A."/>
            <person name="Sharon I."/>
            <person name="Castelle C.J."/>
            <person name="Probst A.J."/>
            <person name="Thomas B.C."/>
            <person name="Singh A."/>
            <person name="Wilkins M.J."/>
            <person name="Karaoz U."/>
            <person name="Brodie E.L."/>
            <person name="Williams K.H."/>
            <person name="Hubbard S.S."/>
            <person name="Banfield J.F."/>
        </authorList>
    </citation>
    <scope>NUCLEOTIDE SEQUENCE [LARGE SCALE GENOMIC DNA]</scope>
</reference>
<dbReference type="GO" id="GO:0009252">
    <property type="term" value="P:peptidoglycan biosynthetic process"/>
    <property type="evidence" value="ECO:0007669"/>
    <property type="project" value="UniProtKB-UniRule"/>
</dbReference>
<evidence type="ECO:0000313" key="15">
    <source>
        <dbReference type="Proteomes" id="UP000176682"/>
    </source>
</evidence>
<evidence type="ECO:0000256" key="11">
    <source>
        <dbReference type="SAM" id="Phobius"/>
    </source>
</evidence>
<evidence type="ECO:0000256" key="4">
    <source>
        <dbReference type="ARBA" id="ARBA00022679"/>
    </source>
</evidence>
<dbReference type="HAMAP" id="MF_00033">
    <property type="entry name" value="MurG"/>
    <property type="match status" value="1"/>
</dbReference>
<dbReference type="UniPathway" id="UPA00219"/>
<dbReference type="PANTHER" id="PTHR21015">
    <property type="entry name" value="UDP-N-ACETYLGLUCOSAMINE--N-ACETYLMURAMYL-(PENTAPEPTIDE) PYROPHOSPHORYL-UNDECAPRENOL N-ACETYLGLUCOSAMINE TRANSFERASE 1"/>
    <property type="match status" value="1"/>
</dbReference>
<keyword evidence="11" id="KW-0812">Transmembrane</keyword>
<dbReference type="InterPro" id="IPR006009">
    <property type="entry name" value="GlcNAc_MurG"/>
</dbReference>
<dbReference type="PANTHER" id="PTHR21015:SF22">
    <property type="entry name" value="GLYCOSYLTRANSFERASE"/>
    <property type="match status" value="1"/>
</dbReference>
<sequence>MNKRIVFTGGHHNSALVIALELKRQGYSIHWLGHKFTMNRDKNLSAEYREVTSLGVPFYELKAGKFYRARSPVEYIQIVFGFIQAFYLLLTIRPKLIVSFGGYLAVPVVISGWFLRIPSVTHEQTVVSGWANKAIAPFVKKIFLTHRSSQANFPAQKAVVTGLPIKPSLLSPRIYAKTKPKLIFIMGGKQGSHVINQAIFPLIPKLVKRYQVIHQTGNSSITGDDDRASKIKAALPRPLRQRYIHKSYFFEHDAAKYFLTSSLIICRGGAHTIYEILFLQKKAIVIPIPWVSHDEQSQNAKLVAKLGLGYVLPEVELSPTSLLEVIEKGIKLTVKKRRQSAVITNATQKIIQHITPYLS</sequence>
<gene>
    <name evidence="10" type="primary">murG</name>
    <name evidence="14" type="ORF">A2368_03540</name>
</gene>
<comment type="similarity">
    <text evidence="10">Belongs to the glycosyltransferase 28 family. MurG subfamily.</text>
</comment>